<evidence type="ECO:0000259" key="2">
    <source>
        <dbReference type="PROSITE" id="PS51711"/>
    </source>
</evidence>
<dbReference type="GO" id="GO:0005886">
    <property type="term" value="C:plasma membrane"/>
    <property type="evidence" value="ECO:0007669"/>
    <property type="project" value="TreeGrafter"/>
</dbReference>
<keyword evidence="1" id="KW-0812">Transmembrane</keyword>
<keyword evidence="1" id="KW-0472">Membrane</keyword>
<keyword evidence="1" id="KW-1133">Transmembrane helix</keyword>
<dbReference type="GeneID" id="10822284"/>
<dbReference type="InterPro" id="IPR005225">
    <property type="entry name" value="Small_GTP-bd"/>
</dbReference>
<dbReference type="AlphaFoldDB" id="F7XK75"/>
<reference evidence="3 4" key="1">
    <citation type="submission" date="2010-07" db="EMBL/GenBank/DDBJ databases">
        <title>The complete genome of Methanosalsum zhilinae DSM 4017.</title>
        <authorList>
            <consortium name="US DOE Joint Genome Institute (JGI-PGF)"/>
            <person name="Lucas S."/>
            <person name="Copeland A."/>
            <person name="Lapidus A."/>
            <person name="Glavina del Rio T."/>
            <person name="Dalin E."/>
            <person name="Tice H."/>
            <person name="Bruce D."/>
            <person name="Goodwin L."/>
            <person name="Pitluck S."/>
            <person name="Kyrpides N."/>
            <person name="Mavromatis K."/>
            <person name="Ovchinnikova G."/>
            <person name="Daligault H."/>
            <person name="Detter J.C."/>
            <person name="Han C."/>
            <person name="Tapia R."/>
            <person name="Larimer F."/>
            <person name="Land M."/>
            <person name="Hauser L."/>
            <person name="Markowitz V."/>
            <person name="Cheng J.-F."/>
            <person name="Hugenholtz P."/>
            <person name="Woyke T."/>
            <person name="Wu D."/>
            <person name="Spring S."/>
            <person name="Schueler E."/>
            <person name="Brambilla E."/>
            <person name="Klenk H.-P."/>
            <person name="Eisen J.A."/>
        </authorList>
    </citation>
    <scope>NUCLEOTIDE SEQUENCE [LARGE SCALE GENOMIC DNA]</scope>
    <source>
        <strain evidence="4">DSM 4017 / NBRC 107636 / OCM 62 / WeN5</strain>
    </source>
</reference>
<dbReference type="Gene3D" id="3.40.50.300">
    <property type="entry name" value="P-loop containing nucleotide triphosphate hydrolases"/>
    <property type="match status" value="1"/>
</dbReference>
<proteinExistence type="predicted"/>
<feature type="transmembrane region" description="Helical" evidence="1">
    <location>
        <begin position="298"/>
        <end position="317"/>
    </location>
</feature>
<feature type="transmembrane region" description="Helical" evidence="1">
    <location>
        <begin position="371"/>
        <end position="393"/>
    </location>
</feature>
<dbReference type="SUPFAM" id="SSF52540">
    <property type="entry name" value="P-loop containing nucleoside triphosphate hydrolases"/>
    <property type="match status" value="1"/>
</dbReference>
<sequence>MRCHNTGSRKLPPSAPDDIKILLMGNPNVGKSVIFSKLTGMDVLTANYAGTTVSYTAGSISYRSKNATLIDVPGTYSLEATSPAEQVAVNFLEEGANVIICVLDATNLERNLNLALQIKHKDVPVIYALNLIDVAENKGISIDVKKLEEELEAPVIPTIAPRNIGLKDLLDRAWDVALREPIAIKPVQMSHDERWQEVGRIAENVQVVEHRHPTFWDKLGDALVQPFPGLPLALIILTFSMLFVVGGGQGLRALLLLPILDNYYIPAVTSLVAYFIPEGIVFNLLVGEYGVLIKGIEWPFFLILPYVTLFYVVISFLEDSGYLPRLGILLDSVLRKIGMLGSNVVPMVMGYGCAVPAILGTRAATSQKQRLMITSLVALAVPCTAQSGAFIALLGDQSILALVFVYMVSFVAILVAGFILNRVIPGETDPMLMEVPNLLKPSMSALSQKIVIRIKQFLLEAEIPMILGILFAAVLVETGLLLVIGDLLKPLVEGWLGLPKEASLALMLGIVRRELGVLPLLELELTTLQLIVGSLVALFYLPCVTVMAIIIKEFNLRLSIYVIGFTTIIAFTLAGLFNQIARLLGFQ</sequence>
<dbReference type="Pfam" id="PF07670">
    <property type="entry name" value="Gate"/>
    <property type="match status" value="2"/>
</dbReference>
<dbReference type="InterPro" id="IPR050860">
    <property type="entry name" value="FeoB_GTPase"/>
</dbReference>
<dbReference type="Pfam" id="PF07664">
    <property type="entry name" value="FeoB_C"/>
    <property type="match status" value="1"/>
</dbReference>
<evidence type="ECO:0000256" key="1">
    <source>
        <dbReference type="SAM" id="Phobius"/>
    </source>
</evidence>
<feature type="transmembrane region" description="Helical" evidence="1">
    <location>
        <begin position="558"/>
        <end position="577"/>
    </location>
</feature>
<dbReference type="GO" id="GO:0015093">
    <property type="term" value="F:ferrous iron transmembrane transporter activity"/>
    <property type="evidence" value="ECO:0007669"/>
    <property type="project" value="InterPro"/>
</dbReference>
<dbReference type="Proteomes" id="UP000006622">
    <property type="component" value="Chromosome"/>
</dbReference>
<dbReference type="Pfam" id="PF02421">
    <property type="entry name" value="FeoB_N"/>
    <property type="match status" value="1"/>
</dbReference>
<dbReference type="CDD" id="cd01879">
    <property type="entry name" value="FeoB"/>
    <property type="match status" value="1"/>
</dbReference>
<dbReference type="RefSeq" id="WP_013897979.1">
    <property type="nucleotide sequence ID" value="NC_015676.1"/>
</dbReference>
<evidence type="ECO:0000313" key="3">
    <source>
        <dbReference type="EMBL" id="AEH60540.1"/>
    </source>
</evidence>
<accession>F7XK75</accession>
<dbReference type="KEGG" id="mzh:Mzhil_0673"/>
<evidence type="ECO:0000313" key="4">
    <source>
        <dbReference type="Proteomes" id="UP000006622"/>
    </source>
</evidence>
<keyword evidence="4" id="KW-1185">Reference proteome</keyword>
<dbReference type="NCBIfam" id="TIGR00231">
    <property type="entry name" value="small_GTP"/>
    <property type="match status" value="1"/>
</dbReference>
<feature type="transmembrane region" description="Helical" evidence="1">
    <location>
        <begin position="232"/>
        <end position="251"/>
    </location>
</feature>
<feature type="transmembrane region" description="Helical" evidence="1">
    <location>
        <begin position="399"/>
        <end position="424"/>
    </location>
</feature>
<feature type="transmembrane region" description="Helical" evidence="1">
    <location>
        <begin position="263"/>
        <end position="286"/>
    </location>
</feature>
<gene>
    <name evidence="3" type="ordered locus">Mzhil_0673</name>
</gene>
<dbReference type="InterPro" id="IPR027417">
    <property type="entry name" value="P-loop_NTPase"/>
</dbReference>
<dbReference type="PROSITE" id="PS51711">
    <property type="entry name" value="G_FEOB"/>
    <property type="match status" value="1"/>
</dbReference>
<dbReference type="HOGENOM" id="CLU_013350_6_0_2"/>
<dbReference type="STRING" id="679901.Mzhil_0673"/>
<dbReference type="InterPro" id="IPR011640">
    <property type="entry name" value="Fe2_transport_prot_B_C"/>
</dbReference>
<dbReference type="EMBL" id="CP002101">
    <property type="protein sequence ID" value="AEH60540.1"/>
    <property type="molecule type" value="Genomic_DNA"/>
</dbReference>
<feature type="transmembrane region" description="Helical" evidence="1">
    <location>
        <begin position="463"/>
        <end position="485"/>
    </location>
</feature>
<dbReference type="OrthoDB" id="85305at2157"/>
<protein>
    <submittedName>
        <fullName evidence="3">Small GTP-binding protein</fullName>
    </submittedName>
</protein>
<dbReference type="InterPro" id="IPR030389">
    <property type="entry name" value="G_FEOB_dom"/>
</dbReference>
<dbReference type="InterPro" id="IPR011642">
    <property type="entry name" value="Gate_dom"/>
</dbReference>
<name>F7XK75_METZD</name>
<dbReference type="PANTHER" id="PTHR43185">
    <property type="entry name" value="FERROUS IRON TRANSPORT PROTEIN B"/>
    <property type="match status" value="1"/>
</dbReference>
<feature type="transmembrane region" description="Helical" evidence="1">
    <location>
        <begin position="337"/>
        <end position="359"/>
    </location>
</feature>
<dbReference type="InterPro" id="IPR006073">
    <property type="entry name" value="GTP-bd"/>
</dbReference>
<dbReference type="PRINTS" id="PR00326">
    <property type="entry name" value="GTP1OBG"/>
</dbReference>
<dbReference type="GO" id="GO:0005525">
    <property type="term" value="F:GTP binding"/>
    <property type="evidence" value="ECO:0007669"/>
    <property type="project" value="InterPro"/>
</dbReference>
<feature type="domain" description="FeoB-type G" evidence="2">
    <location>
        <begin position="18"/>
        <end position="179"/>
    </location>
</feature>
<feature type="transmembrane region" description="Helical" evidence="1">
    <location>
        <begin position="528"/>
        <end position="551"/>
    </location>
</feature>
<dbReference type="PANTHER" id="PTHR43185:SF1">
    <property type="entry name" value="FE(2+) TRANSPORTER FEOB"/>
    <property type="match status" value="1"/>
</dbReference>
<organism evidence="3 4">
    <name type="scientific">Methanosalsum zhilinae (strain DSM 4017 / NBRC 107636 / OCM 62 / WeN5)</name>
    <name type="common">Methanohalophilus zhilinae</name>
    <dbReference type="NCBI Taxonomy" id="679901"/>
    <lineage>
        <taxon>Archaea</taxon>
        <taxon>Methanobacteriati</taxon>
        <taxon>Methanobacteriota</taxon>
        <taxon>Stenosarchaea group</taxon>
        <taxon>Methanomicrobia</taxon>
        <taxon>Methanosarcinales</taxon>
        <taxon>Methanosarcinaceae</taxon>
        <taxon>Methanosalsum</taxon>
    </lineage>
</organism>